<sequence>MLDYSKLRFLIIEDLAHFSSALRSMVMFYGVPHEHIQVAKDAEQALPLIKKTRYDVVLSDYNLGEGRNGNDILEEVKHHKLLKSACIYIMLTAENSTDMVMGALEYQPDEYLTKPFTKEVLNARLERLIARRDALLPIYTRIDKGQPLEAIKLCTELADQHPRYKGYLLKLRSELLMEQQAFDQCTEIYRSLLQNKFVPWAELGLGKCCYHRDDYSGAEEHFRKILNQNERYVQAYDWLARTQRAQGDNEAAQQTLVNGTEISPRNVRRQALLGELSMANGDMAVAEKAFNQSIKVGKTSVFRDPNHYFNLSKVIGERIKEADSRTAKRMRSKVTTLMDEVRSDYKRDPTVTVQAHLAESEFHLRLGEAEVSDKALQQAYEACIKEGSDVSNDIKEQLISTLQQTGKEDVADKLVQHMQREESIYNHEAVELYAQGEIGRALVLLKKARAEKPRSFAINLNFAQVALRQMKQNGVEPRLMVQVGQCFKQIAVLPQNDKRYPLSQQLKAMYHKMGGK</sequence>
<dbReference type="RefSeq" id="WP_114693666.1">
    <property type="nucleotide sequence ID" value="NZ_QQOH01000001.1"/>
</dbReference>
<dbReference type="OrthoDB" id="7298659at2"/>
<dbReference type="SUPFAM" id="SSF48452">
    <property type="entry name" value="TPR-like"/>
    <property type="match status" value="1"/>
</dbReference>
<dbReference type="GO" id="GO:0000160">
    <property type="term" value="P:phosphorelay signal transduction system"/>
    <property type="evidence" value="ECO:0007669"/>
    <property type="project" value="InterPro"/>
</dbReference>
<keyword evidence="4" id="KW-1185">Reference proteome</keyword>
<gene>
    <name evidence="3" type="ORF">DV711_00295</name>
</gene>
<accession>A0A369WX43</accession>
<dbReference type="EMBL" id="QQOH01000001">
    <property type="protein sequence ID" value="RDE24085.1"/>
    <property type="molecule type" value="Genomic_DNA"/>
</dbReference>
<dbReference type="SUPFAM" id="SSF52172">
    <property type="entry name" value="CheY-like"/>
    <property type="match status" value="1"/>
</dbReference>
<dbReference type="SMART" id="SM00448">
    <property type="entry name" value="REC"/>
    <property type="match status" value="1"/>
</dbReference>
<keyword evidence="1" id="KW-0597">Phosphoprotein</keyword>
<feature type="modified residue" description="4-aspartylphosphate" evidence="1">
    <location>
        <position position="60"/>
    </location>
</feature>
<dbReference type="CDD" id="cd17589">
    <property type="entry name" value="REC_TPR"/>
    <property type="match status" value="1"/>
</dbReference>
<dbReference type="SMART" id="SM00028">
    <property type="entry name" value="TPR"/>
    <property type="match status" value="4"/>
</dbReference>
<evidence type="ECO:0000313" key="3">
    <source>
        <dbReference type="EMBL" id="RDE24085.1"/>
    </source>
</evidence>
<dbReference type="PANTHER" id="PTHR43228:SF1">
    <property type="entry name" value="TWO-COMPONENT RESPONSE REGULATOR ARR22"/>
    <property type="match status" value="1"/>
</dbReference>
<dbReference type="AlphaFoldDB" id="A0A369WX43"/>
<comment type="caution">
    <text evidence="3">The sequence shown here is derived from an EMBL/GenBank/DDBJ whole genome shotgun (WGS) entry which is preliminary data.</text>
</comment>
<proteinExistence type="predicted"/>
<dbReference type="Gene3D" id="3.40.50.2300">
    <property type="match status" value="1"/>
</dbReference>
<evidence type="ECO:0000256" key="1">
    <source>
        <dbReference type="PROSITE-ProRule" id="PRU00169"/>
    </source>
</evidence>
<dbReference type="PROSITE" id="PS50110">
    <property type="entry name" value="RESPONSE_REGULATORY"/>
    <property type="match status" value="1"/>
</dbReference>
<dbReference type="InterPro" id="IPR019734">
    <property type="entry name" value="TPR_rpt"/>
</dbReference>
<dbReference type="InterPro" id="IPR011006">
    <property type="entry name" value="CheY-like_superfamily"/>
</dbReference>
<dbReference type="Pfam" id="PF00072">
    <property type="entry name" value="Response_reg"/>
    <property type="match status" value="1"/>
</dbReference>
<evidence type="ECO:0000259" key="2">
    <source>
        <dbReference type="PROSITE" id="PS50110"/>
    </source>
</evidence>
<feature type="domain" description="Response regulatory" evidence="2">
    <location>
        <begin position="8"/>
        <end position="129"/>
    </location>
</feature>
<evidence type="ECO:0000313" key="4">
    <source>
        <dbReference type="Proteomes" id="UP000253769"/>
    </source>
</evidence>
<dbReference type="Gene3D" id="1.25.40.10">
    <property type="entry name" value="Tetratricopeptide repeat domain"/>
    <property type="match status" value="1"/>
</dbReference>
<name>A0A369WX43_9GAMM</name>
<dbReference type="InterPro" id="IPR001789">
    <property type="entry name" value="Sig_transdc_resp-reg_receiver"/>
</dbReference>
<organism evidence="3 4">
    <name type="scientific">Motiliproteus coralliicola</name>
    <dbReference type="NCBI Taxonomy" id="2283196"/>
    <lineage>
        <taxon>Bacteria</taxon>
        <taxon>Pseudomonadati</taxon>
        <taxon>Pseudomonadota</taxon>
        <taxon>Gammaproteobacteria</taxon>
        <taxon>Oceanospirillales</taxon>
        <taxon>Oceanospirillaceae</taxon>
        <taxon>Motiliproteus</taxon>
    </lineage>
</organism>
<dbReference type="PANTHER" id="PTHR43228">
    <property type="entry name" value="TWO-COMPONENT RESPONSE REGULATOR"/>
    <property type="match status" value="1"/>
</dbReference>
<dbReference type="InterPro" id="IPR052048">
    <property type="entry name" value="ST_Response_Regulator"/>
</dbReference>
<reference evidence="3 4" key="1">
    <citation type="submission" date="2018-07" db="EMBL/GenBank/DDBJ databases">
        <title>Motiliproteus coralliicola sp. nov., a bacterium isolated from Coral.</title>
        <authorList>
            <person name="Wang G."/>
        </authorList>
    </citation>
    <scope>NUCLEOTIDE SEQUENCE [LARGE SCALE GENOMIC DNA]</scope>
    <source>
        <strain evidence="3 4">C34</strain>
    </source>
</reference>
<protein>
    <submittedName>
        <fullName evidence="3">Response regulator</fullName>
    </submittedName>
</protein>
<dbReference type="InterPro" id="IPR011990">
    <property type="entry name" value="TPR-like_helical_dom_sf"/>
</dbReference>
<dbReference type="Proteomes" id="UP000253769">
    <property type="component" value="Unassembled WGS sequence"/>
</dbReference>